<keyword evidence="2" id="KW-1003">Cell membrane</keyword>
<dbReference type="OrthoDB" id="9802264at2"/>
<dbReference type="Pfam" id="PF00005">
    <property type="entry name" value="ABC_tran"/>
    <property type="match status" value="1"/>
</dbReference>
<dbReference type="PROSITE" id="PS00211">
    <property type="entry name" value="ABC_TRANSPORTER_1"/>
    <property type="match status" value="1"/>
</dbReference>
<comment type="caution">
    <text evidence="6">The sequence shown here is derived from an EMBL/GenBank/DDBJ whole genome shotgun (WGS) entry which is preliminary data.</text>
</comment>
<evidence type="ECO:0000313" key="7">
    <source>
        <dbReference type="Proteomes" id="UP000215441"/>
    </source>
</evidence>
<dbReference type="InterPro" id="IPR017871">
    <property type="entry name" value="ABC_transporter-like_CS"/>
</dbReference>
<feature type="domain" description="ABC transporter" evidence="5">
    <location>
        <begin position="11"/>
        <end position="244"/>
    </location>
</feature>
<keyword evidence="6" id="KW-0456">Lyase</keyword>
<organism evidence="6 7">
    <name type="scientific">Acidovorax kalamii</name>
    <dbReference type="NCBI Taxonomy" id="2004485"/>
    <lineage>
        <taxon>Bacteria</taxon>
        <taxon>Pseudomonadati</taxon>
        <taxon>Pseudomonadota</taxon>
        <taxon>Betaproteobacteria</taxon>
        <taxon>Burkholderiales</taxon>
        <taxon>Comamonadaceae</taxon>
        <taxon>Acidovorax</taxon>
    </lineage>
</organism>
<evidence type="ECO:0000256" key="1">
    <source>
        <dbReference type="ARBA" id="ARBA00005417"/>
    </source>
</evidence>
<dbReference type="InterPro" id="IPR003593">
    <property type="entry name" value="AAA+_ATPase"/>
</dbReference>
<keyword evidence="7" id="KW-1185">Reference proteome</keyword>
<proteinExistence type="inferred from homology"/>
<keyword evidence="4" id="KW-0067">ATP-binding</keyword>
<dbReference type="SMART" id="SM00382">
    <property type="entry name" value="AAA"/>
    <property type="match status" value="1"/>
</dbReference>
<dbReference type="AlphaFoldDB" id="A0A235EN68"/>
<evidence type="ECO:0000256" key="3">
    <source>
        <dbReference type="ARBA" id="ARBA00022741"/>
    </source>
</evidence>
<protein>
    <submittedName>
        <fullName evidence="6">Phosphonate C-P lyase system protein PhnL</fullName>
    </submittedName>
</protein>
<dbReference type="NCBIfam" id="TIGR02324">
    <property type="entry name" value="CP_lyasePhnL"/>
    <property type="match status" value="1"/>
</dbReference>
<evidence type="ECO:0000313" key="6">
    <source>
        <dbReference type="EMBL" id="OYD50462.1"/>
    </source>
</evidence>
<dbReference type="Proteomes" id="UP000215441">
    <property type="component" value="Unassembled WGS sequence"/>
</dbReference>
<comment type="similarity">
    <text evidence="1">Belongs to the ABC transporter superfamily.</text>
</comment>
<dbReference type="PANTHER" id="PTHR42798">
    <property type="entry name" value="LIPOPROTEIN-RELEASING SYSTEM ATP-BINDING PROTEIN LOLD"/>
    <property type="match status" value="1"/>
</dbReference>
<keyword evidence="3" id="KW-0547">Nucleotide-binding</keyword>
<dbReference type="EMBL" id="NOIG01000006">
    <property type="protein sequence ID" value="OYD50462.1"/>
    <property type="molecule type" value="Genomic_DNA"/>
</dbReference>
<dbReference type="GO" id="GO:0016829">
    <property type="term" value="F:lyase activity"/>
    <property type="evidence" value="ECO:0007669"/>
    <property type="project" value="UniProtKB-KW"/>
</dbReference>
<dbReference type="GO" id="GO:0016887">
    <property type="term" value="F:ATP hydrolysis activity"/>
    <property type="evidence" value="ECO:0007669"/>
    <property type="project" value="InterPro"/>
</dbReference>
<reference evidence="6 7" key="1">
    <citation type="submission" date="2017-07" db="EMBL/GenBank/DDBJ databases">
        <title>Acidovorax KNDSW TSA 6 genome sequence and assembly.</title>
        <authorList>
            <person name="Mayilraj S."/>
        </authorList>
    </citation>
    <scope>NUCLEOTIDE SEQUENCE [LARGE SCALE GENOMIC DNA]</scope>
    <source>
        <strain evidence="6 7">KNDSW-TSA6</strain>
    </source>
</reference>
<dbReference type="InterPro" id="IPR012701">
    <property type="entry name" value="CP_lyase_PhnL"/>
</dbReference>
<dbReference type="InterPro" id="IPR003439">
    <property type="entry name" value="ABC_transporter-like_ATP-bd"/>
</dbReference>
<evidence type="ECO:0000256" key="2">
    <source>
        <dbReference type="ARBA" id="ARBA00022475"/>
    </source>
</evidence>
<dbReference type="SUPFAM" id="SSF52540">
    <property type="entry name" value="P-loop containing nucleoside triphosphate hydrolases"/>
    <property type="match status" value="1"/>
</dbReference>
<name>A0A235EN68_9BURK</name>
<evidence type="ECO:0000259" key="5">
    <source>
        <dbReference type="PROSITE" id="PS50893"/>
    </source>
</evidence>
<dbReference type="Gene3D" id="3.40.50.300">
    <property type="entry name" value="P-loop containing nucleotide triphosphate hydrolases"/>
    <property type="match status" value="1"/>
</dbReference>
<dbReference type="PANTHER" id="PTHR42798:SF7">
    <property type="entry name" value="ALPHA-D-RIBOSE 1-METHYLPHOSPHONATE 5-TRIPHOSPHATE SYNTHASE SUBUNIT PHNL"/>
    <property type="match status" value="1"/>
</dbReference>
<dbReference type="PROSITE" id="PS50893">
    <property type="entry name" value="ABC_TRANSPORTER_2"/>
    <property type="match status" value="1"/>
</dbReference>
<keyword evidence="2" id="KW-0472">Membrane</keyword>
<dbReference type="RefSeq" id="WP_094289191.1">
    <property type="nucleotide sequence ID" value="NZ_NOIG01000006.1"/>
</dbReference>
<dbReference type="GO" id="GO:0005524">
    <property type="term" value="F:ATP binding"/>
    <property type="evidence" value="ECO:0007669"/>
    <property type="project" value="UniProtKB-KW"/>
</dbReference>
<accession>A0A235EN68</accession>
<gene>
    <name evidence="6" type="primary">phnL</name>
    <name evidence="6" type="ORF">CBY09_10470</name>
</gene>
<evidence type="ECO:0000256" key="4">
    <source>
        <dbReference type="ARBA" id="ARBA00022840"/>
    </source>
</evidence>
<dbReference type="InterPro" id="IPR027417">
    <property type="entry name" value="P-loop_NTPase"/>
</dbReference>
<sequence length="244" mass="26187">MNQPPSIAPILQMQGVAKRFTLHHQNGIELPVLAQVDLAVQPGECVVLDGPSGMGKSTLLKMIYANYRVNAGSITVRSANGAVVDVTQATPRALVQLRRDTVGYVSQFLRVIPRVSALDVVAEPLAEDAGDDPVGIEVAREAARQWLTRLRIPERLWHLPPATFSGGEQQRINIARNMIKPKPLLLLDEPTASLDAANTETVIAMIREAVARGAALVGIFHDAQVGAAVATRRVNVGDFRGASA</sequence>